<dbReference type="InterPro" id="IPR013078">
    <property type="entry name" value="His_Pase_superF_clade-1"/>
</dbReference>
<dbReference type="Proteomes" id="UP000322080">
    <property type="component" value="Unassembled WGS sequence"/>
</dbReference>
<evidence type="ECO:0000256" key="1">
    <source>
        <dbReference type="ARBA" id="ARBA00022801"/>
    </source>
</evidence>
<dbReference type="CDD" id="cd07067">
    <property type="entry name" value="HP_PGM_like"/>
    <property type="match status" value="1"/>
</dbReference>
<evidence type="ECO:0000313" key="2">
    <source>
        <dbReference type="EMBL" id="TYB77554.1"/>
    </source>
</evidence>
<dbReference type="PANTHER" id="PTHR20935:SF0">
    <property type="entry name" value="SERINE_THREONINE-PROTEIN PHOSPHATASE PGAM5, MITOCHONDRIAL"/>
    <property type="match status" value="1"/>
</dbReference>
<organism evidence="2 3">
    <name type="scientific">Maritimibacter fusiformis</name>
    <dbReference type="NCBI Taxonomy" id="2603819"/>
    <lineage>
        <taxon>Bacteria</taxon>
        <taxon>Pseudomonadati</taxon>
        <taxon>Pseudomonadota</taxon>
        <taxon>Alphaproteobacteria</taxon>
        <taxon>Rhodobacterales</taxon>
        <taxon>Roseobacteraceae</taxon>
        <taxon>Maritimibacter</taxon>
    </lineage>
</organism>
<dbReference type="InterPro" id="IPR051021">
    <property type="entry name" value="Mito_Ser/Thr_phosphatase"/>
</dbReference>
<dbReference type="EMBL" id="VSIY01000015">
    <property type="protein sequence ID" value="TYB77554.1"/>
    <property type="molecule type" value="Genomic_DNA"/>
</dbReference>
<dbReference type="SMART" id="SM00855">
    <property type="entry name" value="PGAM"/>
    <property type="match status" value="1"/>
</dbReference>
<protein>
    <submittedName>
        <fullName evidence="2">Histidine phosphatase family protein</fullName>
    </submittedName>
</protein>
<dbReference type="InterPro" id="IPR029033">
    <property type="entry name" value="His_PPase_superfam"/>
</dbReference>
<dbReference type="RefSeq" id="WP_148379429.1">
    <property type="nucleotide sequence ID" value="NZ_VSIY01000015.1"/>
</dbReference>
<keyword evidence="3" id="KW-1185">Reference proteome</keyword>
<dbReference type="PANTHER" id="PTHR20935">
    <property type="entry name" value="PHOSPHOGLYCERATE MUTASE-RELATED"/>
    <property type="match status" value="1"/>
</dbReference>
<dbReference type="Pfam" id="PF00300">
    <property type="entry name" value="His_Phos_1"/>
    <property type="match status" value="1"/>
</dbReference>
<accession>A0A5D0RAC8</accession>
<keyword evidence="1" id="KW-0378">Hydrolase</keyword>
<dbReference type="GO" id="GO:0016787">
    <property type="term" value="F:hydrolase activity"/>
    <property type="evidence" value="ECO:0007669"/>
    <property type="project" value="UniProtKB-KW"/>
</dbReference>
<name>A0A5D0RAC8_9RHOB</name>
<dbReference type="SUPFAM" id="SSF53254">
    <property type="entry name" value="Phosphoglycerate mutase-like"/>
    <property type="match status" value="1"/>
</dbReference>
<evidence type="ECO:0000313" key="3">
    <source>
        <dbReference type="Proteomes" id="UP000322080"/>
    </source>
</evidence>
<reference evidence="2 3" key="1">
    <citation type="submission" date="2019-08" db="EMBL/GenBank/DDBJ databases">
        <title>Identification of a novel species of the genus Boseongicola.</title>
        <authorList>
            <person name="Zhang X.-Q."/>
        </authorList>
    </citation>
    <scope>NUCLEOTIDE SEQUENCE [LARGE SCALE GENOMIC DNA]</scope>
    <source>
        <strain evidence="2 3">HY14</strain>
    </source>
</reference>
<comment type="caution">
    <text evidence="2">The sequence shown here is derived from an EMBL/GenBank/DDBJ whole genome shotgun (WGS) entry which is preliminary data.</text>
</comment>
<dbReference type="Gene3D" id="3.40.50.1240">
    <property type="entry name" value="Phosphoglycerate mutase-like"/>
    <property type="match status" value="1"/>
</dbReference>
<sequence length="219" mass="24179">MAQITLIRHGQANSGATDEVGYDSLSPLGHQQSDWLGQYLGDTDTRYSRVYTGSLIRHRETAQAMGAQLHAEPVIDERLNEITYFDLSNRMHEQFGLPMPTDRDGFIDHLPLVFTAWQDGRIEGAAESYHDFQSRVDDVLHEIAAGKGDALVVTSGGLIGMAMRVAMGLETGALARLVLAILNTSVHRMQIVGSGLALTQFNAVPHLERPDRRHAQTYI</sequence>
<dbReference type="AlphaFoldDB" id="A0A5D0RAC8"/>
<gene>
    <name evidence="2" type="ORF">FVF75_14905</name>
</gene>
<proteinExistence type="predicted"/>